<proteinExistence type="predicted"/>
<reference evidence="3" key="1">
    <citation type="journal article" date="2013" name="Nature">
        <title>Draft genome of the wheat A-genome progenitor Triticum urartu.</title>
        <authorList>
            <person name="Ling H.Q."/>
            <person name="Zhao S."/>
            <person name="Liu D."/>
            <person name="Wang J."/>
            <person name="Sun H."/>
            <person name="Zhang C."/>
            <person name="Fan H."/>
            <person name="Li D."/>
            <person name="Dong L."/>
            <person name="Tao Y."/>
            <person name="Gao C."/>
            <person name="Wu H."/>
            <person name="Li Y."/>
            <person name="Cui Y."/>
            <person name="Guo X."/>
            <person name="Zheng S."/>
            <person name="Wang B."/>
            <person name="Yu K."/>
            <person name="Liang Q."/>
            <person name="Yang W."/>
            <person name="Lou X."/>
            <person name="Chen J."/>
            <person name="Feng M."/>
            <person name="Jian J."/>
            <person name="Zhang X."/>
            <person name="Luo G."/>
            <person name="Jiang Y."/>
            <person name="Liu J."/>
            <person name="Wang Z."/>
            <person name="Sha Y."/>
            <person name="Zhang B."/>
            <person name="Wu H."/>
            <person name="Tang D."/>
            <person name="Shen Q."/>
            <person name="Xue P."/>
            <person name="Zou S."/>
            <person name="Wang X."/>
            <person name="Liu X."/>
            <person name="Wang F."/>
            <person name="Yang Y."/>
            <person name="An X."/>
            <person name="Dong Z."/>
            <person name="Zhang K."/>
            <person name="Zhang X."/>
            <person name="Luo M.C."/>
            <person name="Dvorak J."/>
            <person name="Tong Y."/>
            <person name="Wang J."/>
            <person name="Yang H."/>
            <person name="Li Z."/>
            <person name="Wang D."/>
            <person name="Zhang A."/>
            <person name="Wang J."/>
        </authorList>
    </citation>
    <scope>NUCLEOTIDE SEQUENCE</scope>
    <source>
        <strain evidence="3">cv. G1812</strain>
    </source>
</reference>
<sequence>GCCPLLPSRSSARAQGGYGDEAENKGWRSPVASEGEARPWRGGSGRGGGGGGREGAEGIEDDVRGADEGDIFIFVANSIAPKQGET</sequence>
<dbReference type="AlphaFoldDB" id="A0A8R7QYI9"/>
<dbReference type="Proteomes" id="UP000015106">
    <property type="component" value="Chromosome 7"/>
</dbReference>
<protein>
    <submittedName>
        <fullName evidence="2">Uncharacterized protein</fullName>
    </submittedName>
</protein>
<evidence type="ECO:0000256" key="1">
    <source>
        <dbReference type="SAM" id="MobiDB-lite"/>
    </source>
</evidence>
<feature type="compositionally biased region" description="Gly residues" evidence="1">
    <location>
        <begin position="42"/>
        <end position="53"/>
    </location>
</feature>
<name>A0A8R7QYI9_TRIUA</name>
<evidence type="ECO:0000313" key="2">
    <source>
        <dbReference type="EnsemblPlants" id="TuG1812G0700002748.01.T01.cds291135"/>
    </source>
</evidence>
<feature type="region of interest" description="Disordered" evidence="1">
    <location>
        <begin position="1"/>
        <end position="65"/>
    </location>
</feature>
<reference evidence="2" key="3">
    <citation type="submission" date="2022-06" db="UniProtKB">
        <authorList>
            <consortium name="EnsemblPlants"/>
        </authorList>
    </citation>
    <scope>IDENTIFICATION</scope>
</reference>
<keyword evidence="3" id="KW-1185">Reference proteome</keyword>
<accession>A0A8R7QYI9</accession>
<evidence type="ECO:0000313" key="3">
    <source>
        <dbReference type="Proteomes" id="UP000015106"/>
    </source>
</evidence>
<organism evidence="2 3">
    <name type="scientific">Triticum urartu</name>
    <name type="common">Red wild einkorn</name>
    <name type="synonym">Crithodium urartu</name>
    <dbReference type="NCBI Taxonomy" id="4572"/>
    <lineage>
        <taxon>Eukaryota</taxon>
        <taxon>Viridiplantae</taxon>
        <taxon>Streptophyta</taxon>
        <taxon>Embryophyta</taxon>
        <taxon>Tracheophyta</taxon>
        <taxon>Spermatophyta</taxon>
        <taxon>Magnoliopsida</taxon>
        <taxon>Liliopsida</taxon>
        <taxon>Poales</taxon>
        <taxon>Poaceae</taxon>
        <taxon>BOP clade</taxon>
        <taxon>Pooideae</taxon>
        <taxon>Triticodae</taxon>
        <taxon>Triticeae</taxon>
        <taxon>Triticinae</taxon>
        <taxon>Triticum</taxon>
    </lineage>
</organism>
<dbReference type="EnsemblPlants" id="TuG1812G0700002748.01.T01">
    <property type="protein sequence ID" value="TuG1812G0700002748.01.T01.cds291135"/>
    <property type="gene ID" value="TuG1812G0700002748.01"/>
</dbReference>
<dbReference type="Gramene" id="TuG1812G0700002748.01.T01">
    <property type="protein sequence ID" value="TuG1812G0700002748.01.T01.cds291135"/>
    <property type="gene ID" value="TuG1812G0700002748.01"/>
</dbReference>
<reference evidence="2" key="2">
    <citation type="submission" date="2018-03" db="EMBL/GenBank/DDBJ databases">
        <title>The Triticum urartu genome reveals the dynamic nature of wheat genome evolution.</title>
        <authorList>
            <person name="Ling H."/>
            <person name="Ma B."/>
            <person name="Shi X."/>
            <person name="Liu H."/>
            <person name="Dong L."/>
            <person name="Sun H."/>
            <person name="Cao Y."/>
            <person name="Gao Q."/>
            <person name="Zheng S."/>
            <person name="Li Y."/>
            <person name="Yu Y."/>
            <person name="Du H."/>
            <person name="Qi M."/>
            <person name="Li Y."/>
            <person name="Yu H."/>
            <person name="Cui Y."/>
            <person name="Wang N."/>
            <person name="Chen C."/>
            <person name="Wu H."/>
            <person name="Zhao Y."/>
            <person name="Zhang J."/>
            <person name="Li Y."/>
            <person name="Zhou W."/>
            <person name="Zhang B."/>
            <person name="Hu W."/>
            <person name="Eijk M."/>
            <person name="Tang J."/>
            <person name="Witsenboer H."/>
            <person name="Zhao S."/>
            <person name="Li Z."/>
            <person name="Zhang A."/>
            <person name="Wang D."/>
            <person name="Liang C."/>
        </authorList>
    </citation>
    <scope>NUCLEOTIDE SEQUENCE [LARGE SCALE GENOMIC DNA]</scope>
    <source>
        <strain evidence="2">cv. G1812</strain>
    </source>
</reference>